<evidence type="ECO:0000313" key="3">
    <source>
        <dbReference type="EMBL" id="QBZ60378.1"/>
    </source>
</evidence>
<dbReference type="FunFam" id="3.30.70.330:FF:000736">
    <property type="entry name" value="Polyadenylate-binding protein, putative"/>
    <property type="match status" value="1"/>
</dbReference>
<dbReference type="GO" id="GO:0003729">
    <property type="term" value="F:mRNA binding"/>
    <property type="evidence" value="ECO:0007669"/>
    <property type="project" value="TreeGrafter"/>
</dbReference>
<accession>A0A4V1C6M2</accession>
<evidence type="ECO:0000256" key="2">
    <source>
        <dbReference type="SAM" id="MobiDB-lite"/>
    </source>
</evidence>
<dbReference type="GO" id="GO:0005634">
    <property type="term" value="C:nucleus"/>
    <property type="evidence" value="ECO:0007669"/>
    <property type="project" value="TreeGrafter"/>
</dbReference>
<evidence type="ECO:0000313" key="4">
    <source>
        <dbReference type="Proteomes" id="UP000294847"/>
    </source>
</evidence>
<feature type="region of interest" description="Disordered" evidence="2">
    <location>
        <begin position="63"/>
        <end position="94"/>
    </location>
</feature>
<dbReference type="InterPro" id="IPR000504">
    <property type="entry name" value="RRM_dom"/>
</dbReference>
<reference evidence="3 4" key="1">
    <citation type="journal article" date="2019" name="Mol. Biol. Evol.">
        <title>Blast fungal genomes show frequent chromosomal changes, gene gains and losses, and effector gene turnover.</title>
        <authorList>
            <person name="Gomez Luciano L.B."/>
            <person name="Jason Tsai I."/>
            <person name="Chuma I."/>
            <person name="Tosa Y."/>
            <person name="Chen Y.H."/>
            <person name="Li J.Y."/>
            <person name="Li M.Y."/>
            <person name="Jade Lu M.Y."/>
            <person name="Nakayashiki H."/>
            <person name="Li W.H."/>
        </authorList>
    </citation>
    <scope>NUCLEOTIDE SEQUENCE [LARGE SCALE GENOMIC DNA]</scope>
    <source>
        <strain evidence="3">MZ5-1-6</strain>
    </source>
</reference>
<feature type="compositionally biased region" description="Polar residues" evidence="2">
    <location>
        <begin position="63"/>
        <end position="75"/>
    </location>
</feature>
<sequence length="648" mass="70450">MASSSEHNDRAISGNAFNPQAGPTANNSSSPGSILHFRSTGCPSIISSTGDIDEAGARLSTMSLNSSPIRSSYSGYDQARHRPRSSLTDTDRTVANNDSRFQLGLQPSGDVFLEAQNQTGGGKKDVGNIINTPGPEKPPSAVGTSGPLTGTSVTLRPRPSNLSARHHVGGVDAQGVYPSTACVFVANLPQLQDDQSLEAAITREFSKYGTVFVKIRRDKDQMPFAFCQYTKDEDAKAAVDQGRGTQILGRSCRTEMVKANRAFLVSRRYGSQITLEEARGTLEPFGAISKVEIPDARTQEATGIRGAVLVEFSNFDLSRDLPAYFRHNDAYRVETFRPDGLKERRSGILRRHDADEAYLTQYEVDRRSVFVGNLPRDITEEQVADLFSAIGTVNRVQIIKRTGTTIEQPFGFIEFDRPDTPEAAIAALHGFIHEGSRLRVERKVVKDKHSPRRVPSRYLPRLRTEVAGTIMPLNPVAPATPEASESRFGHMVASSTVPSSPGGAQSSASAGWHWPYPYPTPMQTSFNPQNYVATPPSPYGPQAHLQGMPMTPQATPDSFGQYAAYYSALFPHMSFVPNPLAGNPMTANHMGAGMAPYYTPAYPSPTTSNFNIDRSANEGMSSPTRARHNNQDNSTHLGGAPLADFHNS</sequence>
<protein>
    <submittedName>
        <fullName evidence="3">Uncharacterized protein</fullName>
    </submittedName>
</protein>
<dbReference type="InterPro" id="IPR012677">
    <property type="entry name" value="Nucleotide-bd_a/b_plait_sf"/>
</dbReference>
<feature type="compositionally biased region" description="Polar residues" evidence="2">
    <location>
        <begin position="15"/>
        <end position="32"/>
    </location>
</feature>
<dbReference type="AlphaFoldDB" id="A0A4V1C6M2"/>
<feature type="compositionally biased region" description="Basic and acidic residues" evidence="2">
    <location>
        <begin position="1"/>
        <end position="10"/>
    </location>
</feature>
<name>A0A4V1C6M2_PYROR</name>
<dbReference type="PANTHER" id="PTHR48025:SF1">
    <property type="entry name" value="RRM DOMAIN-CONTAINING PROTEIN"/>
    <property type="match status" value="1"/>
</dbReference>
<proteinExistence type="predicted"/>
<dbReference type="InterPro" id="IPR035979">
    <property type="entry name" value="RBD_domain_sf"/>
</dbReference>
<dbReference type="PROSITE" id="PS50102">
    <property type="entry name" value="RRM"/>
    <property type="match status" value="2"/>
</dbReference>
<dbReference type="Proteomes" id="UP000294847">
    <property type="component" value="Chromosome 4"/>
</dbReference>
<dbReference type="SMART" id="SM00360">
    <property type="entry name" value="RRM"/>
    <property type="match status" value="2"/>
</dbReference>
<gene>
    <name evidence="3" type="ORF">PoMZ_07319</name>
</gene>
<feature type="compositionally biased region" description="Polar residues" evidence="2">
    <location>
        <begin position="609"/>
        <end position="624"/>
    </location>
</feature>
<dbReference type="Gene3D" id="3.30.70.330">
    <property type="match status" value="2"/>
</dbReference>
<dbReference type="EMBL" id="CP034207">
    <property type="protein sequence ID" value="QBZ60378.1"/>
    <property type="molecule type" value="Genomic_DNA"/>
</dbReference>
<evidence type="ECO:0000256" key="1">
    <source>
        <dbReference type="ARBA" id="ARBA00022884"/>
    </source>
</evidence>
<feature type="region of interest" description="Disordered" evidence="2">
    <location>
        <begin position="1"/>
        <end position="36"/>
    </location>
</feature>
<dbReference type="PANTHER" id="PTHR48025">
    <property type="entry name" value="OS02G0815200 PROTEIN"/>
    <property type="match status" value="1"/>
</dbReference>
<dbReference type="Pfam" id="PF00076">
    <property type="entry name" value="RRM_1"/>
    <property type="match status" value="2"/>
</dbReference>
<dbReference type="SUPFAM" id="SSF54928">
    <property type="entry name" value="RNA-binding domain, RBD"/>
    <property type="match status" value="2"/>
</dbReference>
<organism evidence="3 4">
    <name type="scientific">Pyricularia oryzae</name>
    <name type="common">Rice blast fungus</name>
    <name type="synonym">Magnaporthe oryzae</name>
    <dbReference type="NCBI Taxonomy" id="318829"/>
    <lineage>
        <taxon>Eukaryota</taxon>
        <taxon>Fungi</taxon>
        <taxon>Dikarya</taxon>
        <taxon>Ascomycota</taxon>
        <taxon>Pezizomycotina</taxon>
        <taxon>Sordariomycetes</taxon>
        <taxon>Sordariomycetidae</taxon>
        <taxon>Magnaporthales</taxon>
        <taxon>Pyriculariaceae</taxon>
        <taxon>Pyricularia</taxon>
    </lineage>
</organism>
<dbReference type="InterPro" id="IPR050502">
    <property type="entry name" value="Euk_RNA-bind_prot"/>
</dbReference>
<keyword evidence="1" id="KW-0694">RNA-binding</keyword>
<feature type="compositionally biased region" description="Polar residues" evidence="2">
    <location>
        <begin position="85"/>
        <end position="94"/>
    </location>
</feature>
<feature type="region of interest" description="Disordered" evidence="2">
    <location>
        <begin position="608"/>
        <end position="648"/>
    </location>
</feature>